<feature type="transmembrane region" description="Helical" evidence="14">
    <location>
        <begin position="90"/>
        <end position="115"/>
    </location>
</feature>
<feature type="transmembrane region" description="Helical" evidence="14">
    <location>
        <begin position="522"/>
        <end position="549"/>
    </location>
</feature>
<dbReference type="AlphaFoldDB" id="A0A9Q1CGG9"/>
<evidence type="ECO:0000256" key="5">
    <source>
        <dbReference type="ARBA" id="ARBA00022692"/>
    </source>
</evidence>
<evidence type="ECO:0000256" key="6">
    <source>
        <dbReference type="ARBA" id="ARBA00022989"/>
    </source>
</evidence>
<comment type="subcellular location">
    <subcellularLocation>
        <location evidence="1">Cell membrane</location>
        <topology evidence="1">Multi-pass membrane protein</topology>
    </subcellularLocation>
</comment>
<keyword evidence="10" id="KW-0325">Glycoprotein</keyword>
<keyword evidence="6 14" id="KW-1133">Transmembrane helix</keyword>
<evidence type="ECO:0000256" key="9">
    <source>
        <dbReference type="ARBA" id="ARBA00023136"/>
    </source>
</evidence>
<keyword evidence="16" id="KW-1185">Reference proteome</keyword>
<reference evidence="15" key="1">
    <citation type="submission" date="2021-10" db="EMBL/GenBank/DDBJ databases">
        <title>Tropical sea cucumber genome reveals ecological adaptation and Cuvierian tubules defense mechanism.</title>
        <authorList>
            <person name="Chen T."/>
        </authorList>
    </citation>
    <scope>NUCLEOTIDE SEQUENCE</scope>
    <source>
        <strain evidence="15">Nanhai2018</strain>
        <tissue evidence="15">Muscle</tissue>
    </source>
</reference>
<evidence type="ECO:0000256" key="14">
    <source>
        <dbReference type="SAM" id="Phobius"/>
    </source>
</evidence>
<feature type="transmembrane region" description="Helical" evidence="14">
    <location>
        <begin position="437"/>
        <end position="460"/>
    </location>
</feature>
<evidence type="ECO:0000256" key="3">
    <source>
        <dbReference type="ARBA" id="ARBA00022448"/>
    </source>
</evidence>
<feature type="transmembrane region" description="Helical" evidence="14">
    <location>
        <begin position="153"/>
        <end position="174"/>
    </location>
</feature>
<dbReference type="GO" id="GO:0005886">
    <property type="term" value="C:plasma membrane"/>
    <property type="evidence" value="ECO:0007669"/>
    <property type="project" value="UniProtKB-SubCell"/>
</dbReference>
<keyword evidence="5 14" id="KW-0812">Transmembrane</keyword>
<dbReference type="InterPro" id="IPR001734">
    <property type="entry name" value="Na/solute_symporter"/>
</dbReference>
<feature type="transmembrane region" description="Helical" evidence="14">
    <location>
        <begin position="127"/>
        <end position="147"/>
    </location>
</feature>
<gene>
    <name evidence="15" type="ORF">HOLleu_07732</name>
</gene>
<feature type="transmembrane region" description="Helical" evidence="14">
    <location>
        <begin position="406"/>
        <end position="430"/>
    </location>
</feature>
<dbReference type="Pfam" id="PF00474">
    <property type="entry name" value="SSF"/>
    <property type="match status" value="1"/>
</dbReference>
<dbReference type="Proteomes" id="UP001152320">
    <property type="component" value="Chromosome 3"/>
</dbReference>
<evidence type="ECO:0000313" key="16">
    <source>
        <dbReference type="Proteomes" id="UP001152320"/>
    </source>
</evidence>
<feature type="transmembrane region" description="Helical" evidence="14">
    <location>
        <begin position="331"/>
        <end position="357"/>
    </location>
</feature>
<evidence type="ECO:0000256" key="4">
    <source>
        <dbReference type="ARBA" id="ARBA00022475"/>
    </source>
</evidence>
<keyword evidence="9 14" id="KW-0472">Membrane</keyword>
<evidence type="ECO:0000256" key="12">
    <source>
        <dbReference type="ARBA" id="ARBA00036099"/>
    </source>
</evidence>
<dbReference type="PANTHER" id="PTHR42985">
    <property type="entry name" value="SODIUM-COUPLED MONOCARBOXYLATE TRANSPORTER"/>
    <property type="match status" value="1"/>
</dbReference>
<feature type="transmembrane region" description="Helical" evidence="14">
    <location>
        <begin position="51"/>
        <end position="70"/>
    </location>
</feature>
<dbReference type="PROSITE" id="PS00456">
    <property type="entry name" value="NA_SOLUT_SYMP_1"/>
    <property type="match status" value="1"/>
</dbReference>
<dbReference type="PANTHER" id="PTHR42985:SF40">
    <property type="entry name" value="LD47995P-RELATED"/>
    <property type="match status" value="1"/>
</dbReference>
<dbReference type="Gene3D" id="1.20.1730.10">
    <property type="entry name" value="Sodium/glucose cotransporter"/>
    <property type="match status" value="1"/>
</dbReference>
<dbReference type="NCBIfam" id="TIGR00813">
    <property type="entry name" value="sss"/>
    <property type="match status" value="1"/>
</dbReference>
<evidence type="ECO:0000313" key="15">
    <source>
        <dbReference type="EMBL" id="KAJ8044857.1"/>
    </source>
</evidence>
<accession>A0A9Q1CGG9</accession>
<dbReference type="InterPro" id="IPR051163">
    <property type="entry name" value="Sodium:Solute_Symporter_SSF"/>
</dbReference>
<dbReference type="EMBL" id="JAIZAY010000003">
    <property type="protein sequence ID" value="KAJ8044857.1"/>
    <property type="molecule type" value="Genomic_DNA"/>
</dbReference>
<keyword evidence="11" id="KW-0739">Sodium transport</keyword>
<organism evidence="15 16">
    <name type="scientific">Holothuria leucospilota</name>
    <name type="common">Black long sea cucumber</name>
    <name type="synonym">Mertensiothuria leucospilota</name>
    <dbReference type="NCBI Taxonomy" id="206669"/>
    <lineage>
        <taxon>Eukaryota</taxon>
        <taxon>Metazoa</taxon>
        <taxon>Echinodermata</taxon>
        <taxon>Eleutherozoa</taxon>
        <taxon>Echinozoa</taxon>
        <taxon>Holothuroidea</taxon>
        <taxon>Aspidochirotacea</taxon>
        <taxon>Aspidochirotida</taxon>
        <taxon>Holothuriidae</taxon>
        <taxon>Holothuria</taxon>
    </lineage>
</organism>
<keyword evidence="7" id="KW-0915">Sodium</keyword>
<dbReference type="OrthoDB" id="6132759at2759"/>
<evidence type="ECO:0000256" key="10">
    <source>
        <dbReference type="ARBA" id="ARBA00023180"/>
    </source>
</evidence>
<dbReference type="InterPro" id="IPR018212">
    <property type="entry name" value="Na/solute_symporter_CS"/>
</dbReference>
<evidence type="ECO:0000256" key="13">
    <source>
        <dbReference type="RuleBase" id="RU362091"/>
    </source>
</evidence>
<feature type="transmembrane region" description="Helical" evidence="14">
    <location>
        <begin position="186"/>
        <end position="206"/>
    </location>
</feature>
<protein>
    <submittedName>
        <fullName evidence="15">Sodium-coupled monocarboxylate transporter 2</fullName>
    </submittedName>
</protein>
<feature type="transmembrane region" description="Helical" evidence="14">
    <location>
        <begin position="378"/>
        <end position="400"/>
    </location>
</feature>
<evidence type="ECO:0000256" key="2">
    <source>
        <dbReference type="ARBA" id="ARBA00006434"/>
    </source>
</evidence>
<evidence type="ECO:0000256" key="1">
    <source>
        <dbReference type="ARBA" id="ARBA00004651"/>
    </source>
</evidence>
<dbReference type="GO" id="GO:0098660">
    <property type="term" value="P:inorganic ion transmembrane transport"/>
    <property type="evidence" value="ECO:0007669"/>
    <property type="project" value="UniProtKB-ARBA"/>
</dbReference>
<sequence>MASDTFSPYDFVILVLVLVFSAAIGIYHAMSGGRQRTSSEYFLANRSMSPYPVAMSLVVSGVSAITYLGLPAEIYLFGPGYWQNIFSRPIGALCIMYVILPVFYNLQVASIFEYLELRFNSVVRYTGMVTNVFYILIHMGIVIYAPALALNAVTGMSIAASTLTFGLVCTFYTTIGGMKAVVWTDVFQVSVVMICGMVITVIGGTVSVGGVREIWNRAEDGDRTDLFDFRVDPTVRYSLWSCLIGGFLLACSFGGSNQLLVQRYLTCRSLKSARLAVFIGVSLFGLVEIISVITGTVTYAYFAGCDPVSNRDINRPDQIIPMLMIRLFSRIPGLTGILVSAAFSASLSSVSSGINALTTLTGQGIFRKMWPRMKESKFTFLSKVTCIFYGLVCITLAFLAPVLGNVLQVTISIAGVCNGPVLGMFLLGVLFPWANWIGAFAGFWIGLAAGVWIQIGAIRYPPARDLLPLSTDFCPSDIELNSTLTSVYSLDSETIYATTSSVFDPQITFSPPQADDLPSIAWLYHISFLYFGAVAFILTFSFGAVLSLVRGPTDPSTVDGKLLSPVIFAINRRLPQPIQAKIGLQEDPYEEAAQSNKHFKMLDTNV</sequence>
<evidence type="ECO:0000256" key="8">
    <source>
        <dbReference type="ARBA" id="ARBA00023065"/>
    </source>
</evidence>
<name>A0A9Q1CGG9_HOLLE</name>
<keyword evidence="4" id="KW-1003">Cell membrane</keyword>
<proteinExistence type="inferred from homology"/>
<comment type="similarity">
    <text evidence="2 13">Belongs to the sodium:solute symporter (SSF) (TC 2.A.21) family.</text>
</comment>
<feature type="transmembrane region" description="Helical" evidence="14">
    <location>
        <begin position="275"/>
        <end position="302"/>
    </location>
</feature>
<keyword evidence="8" id="KW-0406">Ion transport</keyword>
<comment type="caution">
    <text evidence="15">The sequence shown here is derived from an EMBL/GenBank/DDBJ whole genome shotgun (WGS) entry which is preliminary data.</text>
</comment>
<keyword evidence="3" id="KW-0813">Transport</keyword>
<dbReference type="GO" id="GO:0015293">
    <property type="term" value="F:symporter activity"/>
    <property type="evidence" value="ECO:0007669"/>
    <property type="project" value="TreeGrafter"/>
</dbReference>
<evidence type="ECO:0000256" key="7">
    <source>
        <dbReference type="ARBA" id="ARBA00023053"/>
    </source>
</evidence>
<dbReference type="GO" id="GO:0006814">
    <property type="term" value="P:sodium ion transport"/>
    <property type="evidence" value="ECO:0007669"/>
    <property type="project" value="UniProtKB-KW"/>
</dbReference>
<evidence type="ECO:0000256" key="11">
    <source>
        <dbReference type="ARBA" id="ARBA00023201"/>
    </source>
</evidence>
<feature type="transmembrane region" description="Helical" evidence="14">
    <location>
        <begin position="237"/>
        <end position="255"/>
    </location>
</feature>
<comment type="catalytic activity">
    <reaction evidence="12">
        <text>iodide(out) + 2 Na(+)(out) = iodide(in) + 2 Na(+)(in)</text>
        <dbReference type="Rhea" id="RHEA:71207"/>
        <dbReference type="ChEBI" id="CHEBI:16382"/>
        <dbReference type="ChEBI" id="CHEBI:29101"/>
    </reaction>
</comment>
<feature type="transmembrane region" description="Helical" evidence="14">
    <location>
        <begin position="12"/>
        <end position="30"/>
    </location>
</feature>
<dbReference type="InterPro" id="IPR038377">
    <property type="entry name" value="Na/Glc_symporter_sf"/>
</dbReference>
<dbReference type="PROSITE" id="PS50283">
    <property type="entry name" value="NA_SOLUT_SYMP_3"/>
    <property type="match status" value="1"/>
</dbReference>
<dbReference type="CDD" id="cd11492">
    <property type="entry name" value="SLC5sbd_NIS-SMVT"/>
    <property type="match status" value="1"/>
</dbReference>
<dbReference type="GO" id="GO:0015075">
    <property type="term" value="F:monoatomic ion transmembrane transporter activity"/>
    <property type="evidence" value="ECO:0007669"/>
    <property type="project" value="UniProtKB-ARBA"/>
</dbReference>